<dbReference type="SUPFAM" id="SSF56752">
    <property type="entry name" value="D-aminoacid aminotransferase-like PLP-dependent enzymes"/>
    <property type="match status" value="1"/>
</dbReference>
<dbReference type="InterPro" id="IPR043131">
    <property type="entry name" value="BCAT-like_N"/>
</dbReference>
<accession>A0A813MIN4</accession>
<evidence type="ECO:0000313" key="13">
    <source>
        <dbReference type="Proteomes" id="UP000663879"/>
    </source>
</evidence>
<evidence type="ECO:0000256" key="11">
    <source>
        <dbReference type="RuleBase" id="RU004517"/>
    </source>
</evidence>
<dbReference type="InterPro" id="IPR005786">
    <property type="entry name" value="B_amino_transII"/>
</dbReference>
<dbReference type="Proteomes" id="UP000663879">
    <property type="component" value="Unassembled WGS sequence"/>
</dbReference>
<evidence type="ECO:0000256" key="6">
    <source>
        <dbReference type="ARBA" id="ARBA00022898"/>
    </source>
</evidence>
<comment type="similarity">
    <text evidence="2 9">Belongs to the class-IV pyridoxal-phosphate-dependent aminotransferase family.</text>
</comment>
<dbReference type="GO" id="GO:0009098">
    <property type="term" value="P:L-leucine biosynthetic process"/>
    <property type="evidence" value="ECO:0007669"/>
    <property type="project" value="TreeGrafter"/>
</dbReference>
<sequence length="391" mass="43751">MSLLKNLVKFNSVKTSLNSAYLSTSVKETFKFDDLQLDVRKTKPDLPDDPSKLVFGGRFTDHMLTIEWDSKDGWGRPKIGPLKNLEIHPAAKCLHYAIEIFEGMKAYKGVDDKVRLFRPDLNLSRLHRSATRSALPGFDKQELFKCIQKLVALEKDWIPKSTSASLYIRPTFIGTEPTLGVSASNKALLYVLTSPAGPYFPSGFKPVTLYANPKYIRAFPGGVGNYKCGSNYGPTVYVNIEANKKGCQQVLWLFDKEEYLTEAGTMNIFLVIKNDQGEVELITPPLNGTILEGVTRQSILDLARREGKIKVSEREISMKETLSLLENGRLLEAFGSGTACVVCPIEGFLYNDKKFAIPTMSKGAPYMTEFAKNLNQIQYGLVKHEWAPIVE</sequence>
<keyword evidence="3 11" id="KW-0032">Aminotransferase</keyword>
<evidence type="ECO:0000256" key="9">
    <source>
        <dbReference type="RuleBase" id="RU004106"/>
    </source>
</evidence>
<comment type="catalytic activity">
    <reaction evidence="11">
        <text>L-isoleucine + 2-oxoglutarate = (S)-3-methyl-2-oxopentanoate + L-glutamate</text>
        <dbReference type="Rhea" id="RHEA:24801"/>
        <dbReference type="ChEBI" id="CHEBI:16810"/>
        <dbReference type="ChEBI" id="CHEBI:29985"/>
        <dbReference type="ChEBI" id="CHEBI:35146"/>
        <dbReference type="ChEBI" id="CHEBI:58045"/>
        <dbReference type="EC" id="2.6.1.42"/>
    </reaction>
</comment>
<dbReference type="Gene3D" id="3.30.470.10">
    <property type="match status" value="1"/>
</dbReference>
<comment type="catalytic activity">
    <reaction evidence="11">
        <text>L-valine + 2-oxoglutarate = 3-methyl-2-oxobutanoate + L-glutamate</text>
        <dbReference type="Rhea" id="RHEA:24813"/>
        <dbReference type="ChEBI" id="CHEBI:11851"/>
        <dbReference type="ChEBI" id="CHEBI:16810"/>
        <dbReference type="ChEBI" id="CHEBI:29985"/>
        <dbReference type="ChEBI" id="CHEBI:57762"/>
        <dbReference type="EC" id="2.6.1.42"/>
    </reaction>
</comment>
<dbReference type="Gene3D" id="3.20.10.10">
    <property type="entry name" value="D-amino Acid Aminotransferase, subunit A, domain 2"/>
    <property type="match status" value="1"/>
</dbReference>
<dbReference type="GO" id="GO:0005739">
    <property type="term" value="C:mitochondrion"/>
    <property type="evidence" value="ECO:0007669"/>
    <property type="project" value="TreeGrafter"/>
</dbReference>
<feature type="modified residue" description="N6-(pyridoxal phosphate)lysine" evidence="8">
    <location>
        <position position="227"/>
    </location>
</feature>
<dbReference type="InterPro" id="IPR018300">
    <property type="entry name" value="Aminotrans_IV_CS"/>
</dbReference>
<keyword evidence="4 11" id="KW-0028">Amino-acid biosynthesis</keyword>
<evidence type="ECO:0000313" key="12">
    <source>
        <dbReference type="EMBL" id="CAF0721053.1"/>
    </source>
</evidence>
<organism evidence="12 13">
    <name type="scientific">Brachionus calyciflorus</name>
    <dbReference type="NCBI Taxonomy" id="104777"/>
    <lineage>
        <taxon>Eukaryota</taxon>
        <taxon>Metazoa</taxon>
        <taxon>Spiralia</taxon>
        <taxon>Gnathifera</taxon>
        <taxon>Rotifera</taxon>
        <taxon>Eurotatoria</taxon>
        <taxon>Monogononta</taxon>
        <taxon>Pseudotrocha</taxon>
        <taxon>Ploima</taxon>
        <taxon>Brachionidae</taxon>
        <taxon>Brachionus</taxon>
    </lineage>
</organism>
<dbReference type="PANTHER" id="PTHR11825">
    <property type="entry name" value="SUBGROUP IIII AMINOTRANSFERASE"/>
    <property type="match status" value="1"/>
</dbReference>
<evidence type="ECO:0000256" key="8">
    <source>
        <dbReference type="PIRSR" id="PIRSR006468-1"/>
    </source>
</evidence>
<dbReference type="InterPro" id="IPR001544">
    <property type="entry name" value="Aminotrans_IV"/>
</dbReference>
<dbReference type="FunFam" id="3.30.470.10:FF:000002">
    <property type="entry name" value="Branched-chain-amino-acid aminotransferase"/>
    <property type="match status" value="1"/>
</dbReference>
<keyword evidence="13" id="KW-1185">Reference proteome</keyword>
<evidence type="ECO:0000256" key="2">
    <source>
        <dbReference type="ARBA" id="ARBA00009320"/>
    </source>
</evidence>
<evidence type="ECO:0000256" key="5">
    <source>
        <dbReference type="ARBA" id="ARBA00022679"/>
    </source>
</evidence>
<comment type="caution">
    <text evidence="12">The sequence shown here is derived from an EMBL/GenBank/DDBJ whole genome shotgun (WGS) entry which is preliminary data.</text>
</comment>
<dbReference type="CDD" id="cd01557">
    <property type="entry name" value="BCAT_beta_family"/>
    <property type="match status" value="1"/>
</dbReference>
<dbReference type="PANTHER" id="PTHR11825:SF44">
    <property type="entry name" value="BRANCHED-CHAIN-AMINO-ACID AMINOTRANSFERASE"/>
    <property type="match status" value="1"/>
</dbReference>
<proteinExistence type="inferred from homology"/>
<keyword evidence="5 11" id="KW-0808">Transferase</keyword>
<dbReference type="OrthoDB" id="1732691at2759"/>
<comment type="catalytic activity">
    <reaction evidence="11">
        <text>L-leucine + 2-oxoglutarate = 4-methyl-2-oxopentanoate + L-glutamate</text>
        <dbReference type="Rhea" id="RHEA:18321"/>
        <dbReference type="ChEBI" id="CHEBI:16810"/>
        <dbReference type="ChEBI" id="CHEBI:17865"/>
        <dbReference type="ChEBI" id="CHEBI:29985"/>
        <dbReference type="ChEBI" id="CHEBI:57427"/>
        <dbReference type="EC" id="2.6.1.42"/>
    </reaction>
</comment>
<dbReference type="GO" id="GO:0004084">
    <property type="term" value="F:branched-chain-amino-acid transaminase activity"/>
    <property type="evidence" value="ECO:0007669"/>
    <property type="project" value="UniProtKB-EC"/>
</dbReference>
<evidence type="ECO:0000256" key="4">
    <source>
        <dbReference type="ARBA" id="ARBA00022605"/>
    </source>
</evidence>
<dbReference type="Pfam" id="PF01063">
    <property type="entry name" value="Aminotran_4"/>
    <property type="match status" value="1"/>
</dbReference>
<dbReference type="GO" id="GO:0009099">
    <property type="term" value="P:L-valine biosynthetic process"/>
    <property type="evidence" value="ECO:0007669"/>
    <property type="project" value="TreeGrafter"/>
</dbReference>
<dbReference type="EMBL" id="CAJNOC010000161">
    <property type="protein sequence ID" value="CAF0721053.1"/>
    <property type="molecule type" value="Genomic_DNA"/>
</dbReference>
<keyword evidence="6 10" id="KW-0663">Pyridoxal phosphate</keyword>
<dbReference type="InterPro" id="IPR043132">
    <property type="entry name" value="BCAT-like_C"/>
</dbReference>
<reference evidence="12" key="1">
    <citation type="submission" date="2021-02" db="EMBL/GenBank/DDBJ databases">
        <authorList>
            <person name="Nowell W R."/>
        </authorList>
    </citation>
    <scope>NUCLEOTIDE SEQUENCE</scope>
    <source>
        <strain evidence="12">Ploen Becks lab</strain>
    </source>
</reference>
<evidence type="ECO:0000256" key="1">
    <source>
        <dbReference type="ARBA" id="ARBA00001933"/>
    </source>
</evidence>
<dbReference type="InterPro" id="IPR036038">
    <property type="entry name" value="Aminotransferase-like"/>
</dbReference>
<dbReference type="PROSITE" id="PS00770">
    <property type="entry name" value="AA_TRANSFER_CLASS_4"/>
    <property type="match status" value="1"/>
</dbReference>
<keyword evidence="7 11" id="KW-0100">Branched-chain amino acid biosynthesis</keyword>
<comment type="cofactor">
    <cofactor evidence="1 10">
        <name>pyridoxal 5'-phosphate</name>
        <dbReference type="ChEBI" id="CHEBI:597326"/>
    </cofactor>
</comment>
<dbReference type="NCBIfam" id="TIGR01123">
    <property type="entry name" value="ilvE_II"/>
    <property type="match status" value="1"/>
</dbReference>
<evidence type="ECO:0000256" key="7">
    <source>
        <dbReference type="ARBA" id="ARBA00023304"/>
    </source>
</evidence>
<dbReference type="NCBIfam" id="NF009897">
    <property type="entry name" value="PRK13357.1"/>
    <property type="match status" value="1"/>
</dbReference>
<evidence type="ECO:0000256" key="10">
    <source>
        <dbReference type="RuleBase" id="RU004516"/>
    </source>
</evidence>
<dbReference type="FunFam" id="3.20.10.10:FF:000004">
    <property type="entry name" value="Branched-chain-amino-acid aminotransferase"/>
    <property type="match status" value="1"/>
</dbReference>
<dbReference type="AlphaFoldDB" id="A0A813MIN4"/>
<protein>
    <recommendedName>
        <fullName evidence="11">Branched-chain-amino-acid aminotransferase</fullName>
        <ecNumber evidence="11">2.6.1.42</ecNumber>
    </recommendedName>
</protein>
<dbReference type="PIRSF" id="PIRSF006468">
    <property type="entry name" value="BCAT1"/>
    <property type="match status" value="1"/>
</dbReference>
<name>A0A813MIN4_9BILA</name>
<dbReference type="InterPro" id="IPR033939">
    <property type="entry name" value="BCAT_family"/>
</dbReference>
<evidence type="ECO:0000256" key="3">
    <source>
        <dbReference type="ARBA" id="ARBA00022576"/>
    </source>
</evidence>
<gene>
    <name evidence="12" type="ORF">OXX778_LOCUS2158</name>
</gene>
<dbReference type="EC" id="2.6.1.42" evidence="11"/>